<gene>
    <name evidence="1" type="ORF">N7469_010721</name>
</gene>
<evidence type="ECO:0000313" key="1">
    <source>
        <dbReference type="EMBL" id="KAJ5221834.1"/>
    </source>
</evidence>
<dbReference type="EMBL" id="JAPQKT010000009">
    <property type="protein sequence ID" value="KAJ5221834.1"/>
    <property type="molecule type" value="Genomic_DNA"/>
</dbReference>
<comment type="caution">
    <text evidence="1">The sequence shown here is derived from an EMBL/GenBank/DDBJ whole genome shotgun (WGS) entry which is preliminary data.</text>
</comment>
<dbReference type="AlphaFoldDB" id="A0A9W9NKS5"/>
<reference evidence="1" key="2">
    <citation type="journal article" date="2023" name="IMA Fungus">
        <title>Comparative genomic study of the Penicillium genus elucidates a diverse pangenome and 15 lateral gene transfer events.</title>
        <authorList>
            <person name="Petersen C."/>
            <person name="Sorensen T."/>
            <person name="Nielsen M.R."/>
            <person name="Sondergaard T.E."/>
            <person name="Sorensen J.L."/>
            <person name="Fitzpatrick D.A."/>
            <person name="Frisvad J.C."/>
            <person name="Nielsen K.L."/>
        </authorList>
    </citation>
    <scope>NUCLEOTIDE SEQUENCE</scope>
    <source>
        <strain evidence="1">IBT 23319</strain>
    </source>
</reference>
<protein>
    <submittedName>
        <fullName evidence="1">Uncharacterized protein</fullName>
    </submittedName>
</protein>
<reference evidence="1" key="1">
    <citation type="submission" date="2022-11" db="EMBL/GenBank/DDBJ databases">
        <authorList>
            <person name="Petersen C."/>
        </authorList>
    </citation>
    <scope>NUCLEOTIDE SEQUENCE</scope>
    <source>
        <strain evidence="1">IBT 23319</strain>
    </source>
</reference>
<evidence type="ECO:0000313" key="2">
    <source>
        <dbReference type="Proteomes" id="UP001147733"/>
    </source>
</evidence>
<dbReference type="RefSeq" id="XP_056496757.1">
    <property type="nucleotide sequence ID" value="XM_056649626.1"/>
</dbReference>
<dbReference type="GeneID" id="81388793"/>
<name>A0A9W9NKS5_PENCI</name>
<proteinExistence type="predicted"/>
<accession>A0A9W9NKS5</accession>
<organism evidence="1 2">
    <name type="scientific">Penicillium citrinum</name>
    <dbReference type="NCBI Taxonomy" id="5077"/>
    <lineage>
        <taxon>Eukaryota</taxon>
        <taxon>Fungi</taxon>
        <taxon>Dikarya</taxon>
        <taxon>Ascomycota</taxon>
        <taxon>Pezizomycotina</taxon>
        <taxon>Eurotiomycetes</taxon>
        <taxon>Eurotiomycetidae</taxon>
        <taxon>Eurotiales</taxon>
        <taxon>Aspergillaceae</taxon>
        <taxon>Penicillium</taxon>
    </lineage>
</organism>
<sequence>MKYPFQDKAPVIDPVEGCASGAGTADVDEAEAATGGLRKTYLIPAIPVGLLWDFPDDAELTLKSST</sequence>
<dbReference type="Proteomes" id="UP001147733">
    <property type="component" value="Unassembled WGS sequence"/>
</dbReference>
<keyword evidence="2" id="KW-1185">Reference proteome</keyword>